<evidence type="ECO:0000256" key="5">
    <source>
        <dbReference type="ARBA" id="ARBA00022801"/>
    </source>
</evidence>
<organism evidence="9 10">
    <name type="scientific">Schistosoma margrebowiei</name>
    <dbReference type="NCBI Taxonomy" id="48269"/>
    <lineage>
        <taxon>Eukaryota</taxon>
        <taxon>Metazoa</taxon>
        <taxon>Spiralia</taxon>
        <taxon>Lophotrochozoa</taxon>
        <taxon>Platyhelminthes</taxon>
        <taxon>Trematoda</taxon>
        <taxon>Digenea</taxon>
        <taxon>Strigeidida</taxon>
        <taxon>Schistosomatoidea</taxon>
        <taxon>Schistosomatidae</taxon>
        <taxon>Schistosoma</taxon>
    </lineage>
</organism>
<dbReference type="GO" id="GO:0005764">
    <property type="term" value="C:lysosome"/>
    <property type="evidence" value="ECO:0007669"/>
    <property type="project" value="TreeGrafter"/>
</dbReference>
<evidence type="ECO:0000313" key="9">
    <source>
        <dbReference type="EMBL" id="VDP23887.1"/>
    </source>
</evidence>
<dbReference type="GO" id="GO:0006898">
    <property type="term" value="P:receptor-mediated endocytosis"/>
    <property type="evidence" value="ECO:0007669"/>
    <property type="project" value="TreeGrafter"/>
</dbReference>
<proteinExistence type="inferred from homology"/>
<keyword evidence="5" id="KW-0378">Hydrolase</keyword>
<dbReference type="STRING" id="48269.A0A183MN32"/>
<dbReference type="Proteomes" id="UP000277204">
    <property type="component" value="Unassembled WGS sequence"/>
</dbReference>
<dbReference type="Pfam" id="PF02089">
    <property type="entry name" value="Palm_thioest"/>
    <property type="match status" value="2"/>
</dbReference>
<protein>
    <recommendedName>
        <fullName evidence="3">Palmitoyl-protein thioesterase 1</fullName>
        <ecNumber evidence="2">3.1.2.22</ecNumber>
    </recommendedName>
    <alternativeName>
        <fullName evidence="8">Palmitoyl-protein hydrolase 1</fullName>
    </alternativeName>
</protein>
<dbReference type="GO" id="GO:0008474">
    <property type="term" value="F:palmitoyl-(protein) hydrolase activity"/>
    <property type="evidence" value="ECO:0007669"/>
    <property type="project" value="UniProtKB-EC"/>
</dbReference>
<dbReference type="PANTHER" id="PTHR11247">
    <property type="entry name" value="PALMITOYL-PROTEIN THIOESTERASE/DOLICHYLDIPHOSPHATASE 1"/>
    <property type="match status" value="1"/>
</dbReference>
<keyword evidence="4" id="KW-0732">Signal</keyword>
<evidence type="ECO:0000313" key="10">
    <source>
        <dbReference type="Proteomes" id="UP000277204"/>
    </source>
</evidence>
<evidence type="ECO:0000256" key="2">
    <source>
        <dbReference type="ARBA" id="ARBA00012423"/>
    </source>
</evidence>
<dbReference type="EMBL" id="UZAI01017378">
    <property type="protein sequence ID" value="VDP23887.1"/>
    <property type="molecule type" value="Genomic_DNA"/>
</dbReference>
<dbReference type="InterPro" id="IPR029058">
    <property type="entry name" value="AB_hydrolase_fold"/>
</dbReference>
<dbReference type="PRINTS" id="PR00414">
    <property type="entry name" value="PPTHIESTRASE"/>
</dbReference>
<dbReference type="PANTHER" id="PTHR11247:SF8">
    <property type="entry name" value="PALMITOYL-PROTEIN THIOESTERASE 1"/>
    <property type="match status" value="1"/>
</dbReference>
<evidence type="ECO:0000256" key="8">
    <source>
        <dbReference type="ARBA" id="ARBA00031934"/>
    </source>
</evidence>
<evidence type="ECO:0000256" key="1">
    <source>
        <dbReference type="ARBA" id="ARBA00010758"/>
    </source>
</evidence>
<dbReference type="SUPFAM" id="SSF53474">
    <property type="entry name" value="alpha/beta-Hydrolases"/>
    <property type="match status" value="2"/>
</dbReference>
<accession>A0A183MN32</accession>
<keyword evidence="6" id="KW-1015">Disulfide bond</keyword>
<dbReference type="GO" id="GO:0007399">
    <property type="term" value="P:nervous system development"/>
    <property type="evidence" value="ECO:0007669"/>
    <property type="project" value="TreeGrafter"/>
</dbReference>
<evidence type="ECO:0000256" key="7">
    <source>
        <dbReference type="ARBA" id="ARBA00023180"/>
    </source>
</evidence>
<dbReference type="Gene3D" id="3.40.50.1820">
    <property type="entry name" value="alpha/beta hydrolase"/>
    <property type="match status" value="3"/>
</dbReference>
<comment type="similarity">
    <text evidence="1">Belongs to the palmitoyl-protein thioesterase family.</text>
</comment>
<dbReference type="InterPro" id="IPR002472">
    <property type="entry name" value="Palm_thioest"/>
</dbReference>
<evidence type="ECO:0000256" key="3">
    <source>
        <dbReference type="ARBA" id="ARBA00014212"/>
    </source>
</evidence>
<name>A0A183MN32_9TREM</name>
<sequence length="396" mass="45823">MPINNQLDYVCRMIHEDKNLSNGLHMIGISQGGLFVRALVQKCNLSKVGTVVSIGGPQQGIFGIPKCTIDGFIHLCLLMNELLSYGAYIKFIQSQYMERLHNVGDREYQSYSNENEEIQLGGSRNQRNPLDPSWTAKARYGRDAAVHHVVQAQYWHDPLEEDVYRKYSQFLADINQENNGSSTNITALQDSILYTEDRLGLRELNKRGDLHFIEKDGDHLQFDVNWFIEKIDVRDTFFRSINDQLDYVCRVLHKDKKLSNGFHMIGISQGGLLVRALVQKCNFSKVGTVVSIGGLQQGIFGIPRCINTGFIPYCLWLNKFLSDIVYTEYIQNRFVPAQYWHDPFKENVYRKYSRFLADINQENWFGFYRRGSSSDIIKLRDSILYNEVSNQFKYTN</sequence>
<keyword evidence="10" id="KW-1185">Reference proteome</keyword>
<dbReference type="AlphaFoldDB" id="A0A183MN32"/>
<reference evidence="9 10" key="1">
    <citation type="submission" date="2018-11" db="EMBL/GenBank/DDBJ databases">
        <authorList>
            <consortium name="Pathogen Informatics"/>
        </authorList>
    </citation>
    <scope>NUCLEOTIDE SEQUENCE [LARGE SCALE GENOMIC DNA]</scope>
    <source>
        <strain evidence="9 10">Zambia</strain>
    </source>
</reference>
<keyword evidence="7" id="KW-0325">Glycoprotein</keyword>
<evidence type="ECO:0000256" key="6">
    <source>
        <dbReference type="ARBA" id="ARBA00023157"/>
    </source>
</evidence>
<gene>
    <name evidence="9" type="ORF">SMRZ_LOCUS17457</name>
</gene>
<dbReference type="EC" id="3.1.2.22" evidence="2"/>
<evidence type="ECO:0000256" key="4">
    <source>
        <dbReference type="ARBA" id="ARBA00022729"/>
    </source>
</evidence>